<evidence type="ECO:0000313" key="1">
    <source>
        <dbReference type="EMBL" id="MBL3678521.1"/>
    </source>
</evidence>
<comment type="caution">
    <text evidence="1">The sequence shown here is derived from an EMBL/GenBank/DDBJ whole genome shotgun (WGS) entry which is preliminary data.</text>
</comment>
<name>A0ABS1SD95_9MICO</name>
<accession>A0ABS1SD95</accession>
<evidence type="ECO:0000313" key="2">
    <source>
        <dbReference type="Proteomes" id="UP001645859"/>
    </source>
</evidence>
<reference evidence="1 2" key="1">
    <citation type="submission" date="2018-09" db="EMBL/GenBank/DDBJ databases">
        <title>Comparative genomics of Leucobacter spp.</title>
        <authorList>
            <person name="Reis A.C."/>
            <person name="Kolvenbach B.A."/>
            <person name="Corvini P.F.X."/>
            <person name="Nunes O.C."/>
        </authorList>
    </citation>
    <scope>NUCLEOTIDE SEQUENCE [LARGE SCALE GENOMIC DNA]</scope>
    <source>
        <strain evidence="1 2">TAN 31504</strain>
    </source>
</reference>
<protein>
    <submittedName>
        <fullName evidence="1">Uncharacterized protein</fullName>
    </submittedName>
</protein>
<proteinExistence type="predicted"/>
<dbReference type="EMBL" id="QYAC01000002">
    <property type="protein sequence ID" value="MBL3678521.1"/>
    <property type="molecule type" value="Genomic_DNA"/>
</dbReference>
<sequence>MVNPFVLPSFRLRTAYKLYEMALDHRGRFPYNLKCTQVADQIVIQEGYGRLQIRRSGVRIPRGAHSI</sequence>
<dbReference type="Proteomes" id="UP001645859">
    <property type="component" value="Unassembled WGS sequence"/>
</dbReference>
<keyword evidence="2" id="KW-1185">Reference proteome</keyword>
<gene>
    <name evidence="1" type="ORF">D3230_04305</name>
</gene>
<organism evidence="1 2">
    <name type="scientific">Leucobacter chromiireducens subsp. solipictus</name>
    <dbReference type="NCBI Taxonomy" id="398235"/>
    <lineage>
        <taxon>Bacteria</taxon>
        <taxon>Bacillati</taxon>
        <taxon>Actinomycetota</taxon>
        <taxon>Actinomycetes</taxon>
        <taxon>Micrococcales</taxon>
        <taxon>Microbacteriaceae</taxon>
        <taxon>Leucobacter</taxon>
    </lineage>
</organism>